<dbReference type="PANTHER" id="PTHR24422:SF27">
    <property type="entry name" value="PROTEIN-GLUTAMATE O-METHYLTRANSFERASE"/>
    <property type="match status" value="1"/>
</dbReference>
<gene>
    <name evidence="19" type="ORF">DOS84_17380</name>
</gene>
<dbReference type="CDD" id="cd00130">
    <property type="entry name" value="PAS"/>
    <property type="match status" value="1"/>
</dbReference>
<evidence type="ECO:0000256" key="7">
    <source>
        <dbReference type="ARBA" id="ARBA00022741"/>
    </source>
</evidence>
<dbReference type="SUPFAM" id="SSF52172">
    <property type="entry name" value="CheY-like"/>
    <property type="match status" value="1"/>
</dbReference>
<dbReference type="PRINTS" id="PR00996">
    <property type="entry name" value="CHERMTFRASE"/>
</dbReference>
<dbReference type="SUPFAM" id="SSF47757">
    <property type="entry name" value="Chemotaxis receptor methyltransferase CheR, N-terminal domain"/>
    <property type="match status" value="1"/>
</dbReference>
<dbReference type="FunFam" id="3.30.565.10:FF:000010">
    <property type="entry name" value="Sensor histidine kinase RcsC"/>
    <property type="match status" value="1"/>
</dbReference>
<evidence type="ECO:0000256" key="3">
    <source>
        <dbReference type="ARBA" id="ARBA00012438"/>
    </source>
</evidence>
<evidence type="ECO:0000259" key="15">
    <source>
        <dbReference type="PROSITE" id="PS50109"/>
    </source>
</evidence>
<dbReference type="Gene3D" id="1.10.287.130">
    <property type="match status" value="1"/>
</dbReference>
<feature type="active site" evidence="12">
    <location>
        <position position="57"/>
    </location>
</feature>
<organism evidence="19 20">
    <name type="scientific">Flavobacterium aquariorum</name>
    <dbReference type="NCBI Taxonomy" id="2217670"/>
    <lineage>
        <taxon>Bacteria</taxon>
        <taxon>Pseudomonadati</taxon>
        <taxon>Bacteroidota</taxon>
        <taxon>Flavobacteriia</taxon>
        <taxon>Flavobacteriales</taxon>
        <taxon>Flavobacteriaceae</taxon>
        <taxon>Flavobacterium</taxon>
    </lineage>
</organism>
<dbReference type="FunFam" id="1.10.287.130:FF:000004">
    <property type="entry name" value="Ethylene receptor 1"/>
    <property type="match status" value="1"/>
</dbReference>
<dbReference type="NCBIfam" id="TIGR00229">
    <property type="entry name" value="sensory_box"/>
    <property type="match status" value="1"/>
</dbReference>
<dbReference type="CDD" id="cd17546">
    <property type="entry name" value="REC_hyHK_CKI1_RcsC-like"/>
    <property type="match status" value="1"/>
</dbReference>
<dbReference type="SUPFAM" id="SSF47384">
    <property type="entry name" value="Homodimeric domain of signal transducing histidine kinase"/>
    <property type="match status" value="1"/>
</dbReference>
<dbReference type="Pfam" id="PF00512">
    <property type="entry name" value="HisKA"/>
    <property type="match status" value="1"/>
</dbReference>
<dbReference type="PROSITE" id="PS50123">
    <property type="entry name" value="CHER"/>
    <property type="match status" value="1"/>
</dbReference>
<evidence type="ECO:0000256" key="6">
    <source>
        <dbReference type="ARBA" id="ARBA00022692"/>
    </source>
</evidence>
<sequence>MKSIPTIEKNSLPKSLTNNKITTTKEIKISKFPAKKLSFSNKELKKKSFTVVAIGASAGGLEAITQLLKNLSPTTGMAFIYVQHLSPDHKSLLDKLLSKVTQMKVQVIDNMEKMEPNNFYVIPNDKEIEVTDGHIKLIPRPKNRTSNFSIDLLFSSLAETHHENVIGVILSGSANDGTRGLKEIKEAGGITFAQDDSAKFSSMPNSAIAEGVVDFVLSPKEIGVQLTHISQHPFVISTAIKKIPEAEIENSNPELKVILQLLHKRKNVDFSHYKMNTIKRRILRRMLVYKIKTLKEYIEILINQSDEIDILYQDLLINVTTFFRDSEPFLYLKNVILPKLIESKKTGETLRLWVAACATGEEVYSIAMLLLEIQEDNLNSIPFQIFASDLSAEAIRIARIGEYSASQLATISPERLVRFFVKSKNKYRISKQLRDVCVFAKHNILRDPPFSRMDFISCRNMLIYLDTTAQKKAISTFHYALNDGGCLMLGKSETIGTTAQLFTILDKKFKFYSRKKNSGLRTIPDLTSRLSHSTMPDKNTIQPSTFKKVSTLANGTIAMAFDTVLLEHHVPASVIINYDLEILQFRGSTSSYLQHSPGKASFNILKMAHIEITFELRNAIHHAIKTKLPIRKMGIEMNRNPIDNTIQIVNIEVIPLNIEGEEPLLIVIFTGYIQHETEEESIKGQKNNTIAKDRRIKKLEEELAAARADMGSITQDQEAANEELQSANEEIVSSNEELQSLNEELETSKEEIESTNEELVTSNQELHSRIQQVEELNHYNEAILSTVHEPVLVLDKDIKIKSANKSFCKTFHVTEEECIGKSLYKLGNNQWNIPKLKALIEEIVSENKNFHDFEVEHVFPIIGKKIMLLNAHRIIQARENENLIVLTIIDITDVRNLAIELQIKEKKVLEVQLEVEKKALKLIEDSNKRYSMMLMNSPFSFVILKGKDMVIKLANASIKEIWGKGNDIEGKPILTVLPELKDGPIPKMLEDVYTTGIPQEGYEVLVPLNRNGRFEDVYFNFVYQPYLDADESILGVTVIAYEVTAHINLKSELIEAKHVAEQNTKIAENALKSKQQFLSNMSHEIRTPMNAIIGFTNVALKTNLNKEQKEFITAIKSSGSALIVLINDILDLAKVDAGKMTFEKERFNIFESIADILYLFESKCLEKNLKLEQQYDKRIPEYIVGDSMRLRQIILNLISNAIKFTAKGKIILSVQMLKEDSEKTTIEFTLTDTGIGIAKNKLAHIFDNFEQASTEISRLYGGTGLGLAIVKQLVEHQDGTLIVKSTEGKGSTFGFVMDFDKFCVEAPAEEENIHNTIDGLENIRILVAEDMPLNQLLIKIILEEFGFKCDIASNGKVAIEKLKENNYDIVLMDILMPEMSGFEATDYIRNTMNSKIPIIALTADVTTVDVQKSKTIGMNDYISKPIDEKLLYDKIIKQLKKSMPKKK</sequence>
<dbReference type="SMART" id="SM00388">
    <property type="entry name" value="HisKA"/>
    <property type="match status" value="1"/>
</dbReference>
<dbReference type="InterPro" id="IPR000673">
    <property type="entry name" value="Sig_transdc_resp-reg_Me-estase"/>
</dbReference>
<dbReference type="InterPro" id="IPR003661">
    <property type="entry name" value="HisK_dim/P_dom"/>
</dbReference>
<dbReference type="InterPro" id="IPR003594">
    <property type="entry name" value="HATPase_dom"/>
</dbReference>
<dbReference type="GO" id="GO:0008757">
    <property type="term" value="F:S-adenosylmethionine-dependent methyltransferase activity"/>
    <property type="evidence" value="ECO:0007669"/>
    <property type="project" value="InterPro"/>
</dbReference>
<dbReference type="SMART" id="SM00387">
    <property type="entry name" value="HATPase_c"/>
    <property type="match status" value="1"/>
</dbReference>
<evidence type="ECO:0000313" key="19">
    <source>
        <dbReference type="EMBL" id="PZX92073.1"/>
    </source>
</evidence>
<dbReference type="InterPro" id="IPR029063">
    <property type="entry name" value="SAM-dependent_MTases_sf"/>
</dbReference>
<dbReference type="PANTHER" id="PTHR24422">
    <property type="entry name" value="CHEMOTAXIS PROTEIN METHYLTRANSFERASE"/>
    <property type="match status" value="1"/>
</dbReference>
<feature type="active site" evidence="12">
    <location>
        <position position="176"/>
    </location>
</feature>
<dbReference type="GO" id="GO:0016020">
    <property type="term" value="C:membrane"/>
    <property type="evidence" value="ECO:0007669"/>
    <property type="project" value="UniProtKB-SubCell"/>
</dbReference>
<dbReference type="SMART" id="SM00138">
    <property type="entry name" value="MeTrc"/>
    <property type="match status" value="1"/>
</dbReference>
<dbReference type="Pfam" id="PF03705">
    <property type="entry name" value="CheR_N"/>
    <property type="match status" value="1"/>
</dbReference>
<dbReference type="InterPro" id="IPR050903">
    <property type="entry name" value="Bact_Chemotaxis_MeTrfase"/>
</dbReference>
<keyword evidence="6" id="KW-0812">Transmembrane</keyword>
<keyword evidence="9" id="KW-0067">ATP-binding</keyword>
<keyword evidence="4 13" id="KW-0597">Phosphoprotein</keyword>
<dbReference type="InterPro" id="IPR022641">
    <property type="entry name" value="CheR_N"/>
</dbReference>
<dbReference type="Gene3D" id="3.40.50.180">
    <property type="entry name" value="Methylesterase CheB, C-terminal domain"/>
    <property type="match status" value="1"/>
</dbReference>
<dbReference type="SUPFAM" id="SSF52738">
    <property type="entry name" value="Methylesterase CheB, C-terminal domain"/>
    <property type="match status" value="1"/>
</dbReference>
<evidence type="ECO:0000256" key="13">
    <source>
        <dbReference type="PROSITE-ProRule" id="PRU00169"/>
    </source>
</evidence>
<keyword evidence="14" id="KW-0175">Coiled coil</keyword>
<dbReference type="Pfam" id="PF01339">
    <property type="entry name" value="CheB_methylest"/>
    <property type="match status" value="1"/>
</dbReference>
<reference evidence="19 20" key="1">
    <citation type="submission" date="2018-06" db="EMBL/GenBank/DDBJ databases">
        <title>Flavobacterium sp IMCC34762, genome.</title>
        <authorList>
            <person name="Joung Y."/>
            <person name="Cho J."/>
            <person name="Song J."/>
        </authorList>
    </citation>
    <scope>NUCLEOTIDE SEQUENCE [LARGE SCALE GENOMIC DNA]</scope>
    <source>
        <strain evidence="19 20">IMCC34762</strain>
    </source>
</reference>
<dbReference type="Gene3D" id="3.40.50.150">
    <property type="entry name" value="Vaccinia Virus protein VP39"/>
    <property type="match status" value="1"/>
</dbReference>
<dbReference type="InterPro" id="IPR035965">
    <property type="entry name" value="PAS-like_dom_sf"/>
</dbReference>
<evidence type="ECO:0000256" key="5">
    <source>
        <dbReference type="ARBA" id="ARBA00022679"/>
    </source>
</evidence>
<dbReference type="Gene3D" id="3.30.450.20">
    <property type="entry name" value="PAS domain"/>
    <property type="match status" value="2"/>
</dbReference>
<feature type="modified residue" description="4-aspartylphosphate" evidence="13">
    <location>
        <position position="1373"/>
    </location>
</feature>
<dbReference type="SUPFAM" id="SSF53335">
    <property type="entry name" value="S-adenosyl-L-methionine-dependent methyltransferases"/>
    <property type="match status" value="1"/>
</dbReference>
<keyword evidence="20" id="KW-1185">Reference proteome</keyword>
<dbReference type="SMART" id="SM00091">
    <property type="entry name" value="PAS"/>
    <property type="match status" value="2"/>
</dbReference>
<keyword evidence="11" id="KW-0472">Membrane</keyword>
<dbReference type="CDD" id="cd00082">
    <property type="entry name" value="HisKA"/>
    <property type="match status" value="1"/>
</dbReference>
<dbReference type="SMART" id="SM00448">
    <property type="entry name" value="REC"/>
    <property type="match status" value="1"/>
</dbReference>
<feature type="domain" description="CheB-type methylesterase" evidence="17">
    <location>
        <begin position="45"/>
        <end position="227"/>
    </location>
</feature>
<dbReference type="GO" id="GO:0008984">
    <property type="term" value="F:protein-glutamate methylesterase activity"/>
    <property type="evidence" value="ECO:0007669"/>
    <property type="project" value="InterPro"/>
</dbReference>
<dbReference type="PROSITE" id="PS50110">
    <property type="entry name" value="RESPONSE_REGULATORY"/>
    <property type="match status" value="1"/>
</dbReference>
<dbReference type="Pfam" id="PF02518">
    <property type="entry name" value="HATPase_c"/>
    <property type="match status" value="1"/>
</dbReference>
<evidence type="ECO:0000259" key="18">
    <source>
        <dbReference type="PROSITE" id="PS50123"/>
    </source>
</evidence>
<evidence type="ECO:0000256" key="2">
    <source>
        <dbReference type="ARBA" id="ARBA00004370"/>
    </source>
</evidence>
<dbReference type="GO" id="GO:0000156">
    <property type="term" value="F:phosphorelay response regulator activity"/>
    <property type="evidence" value="ECO:0007669"/>
    <property type="project" value="InterPro"/>
</dbReference>
<comment type="caution">
    <text evidence="19">The sequence shown here is derived from an EMBL/GenBank/DDBJ whole genome shotgun (WGS) entry which is preliminary data.</text>
</comment>
<evidence type="ECO:0000256" key="8">
    <source>
        <dbReference type="ARBA" id="ARBA00022777"/>
    </source>
</evidence>
<dbReference type="SUPFAM" id="SSF55785">
    <property type="entry name" value="PYP-like sensor domain (PAS domain)"/>
    <property type="match status" value="2"/>
</dbReference>
<proteinExistence type="predicted"/>
<dbReference type="PROSITE" id="PS50109">
    <property type="entry name" value="HIS_KIN"/>
    <property type="match status" value="1"/>
</dbReference>
<evidence type="ECO:0000256" key="4">
    <source>
        <dbReference type="ARBA" id="ARBA00022553"/>
    </source>
</evidence>
<dbReference type="InterPro" id="IPR035909">
    <property type="entry name" value="CheB_C"/>
</dbReference>
<evidence type="ECO:0000256" key="1">
    <source>
        <dbReference type="ARBA" id="ARBA00000085"/>
    </source>
</evidence>
<feature type="domain" description="Histidine kinase" evidence="15">
    <location>
        <begin position="1080"/>
        <end position="1301"/>
    </location>
</feature>
<dbReference type="SUPFAM" id="SSF55874">
    <property type="entry name" value="ATPase domain of HSP90 chaperone/DNA topoisomerase II/histidine kinase"/>
    <property type="match status" value="1"/>
</dbReference>
<evidence type="ECO:0000256" key="11">
    <source>
        <dbReference type="ARBA" id="ARBA00023136"/>
    </source>
</evidence>
<accession>A0A2W7TNN6</accession>
<dbReference type="PROSITE" id="PS50122">
    <property type="entry name" value="CHEB"/>
    <property type="match status" value="1"/>
</dbReference>
<dbReference type="Gene3D" id="3.30.565.10">
    <property type="entry name" value="Histidine kinase-like ATPase, C-terminal domain"/>
    <property type="match status" value="1"/>
</dbReference>
<dbReference type="InterPro" id="IPR022642">
    <property type="entry name" value="CheR_C"/>
</dbReference>
<dbReference type="OrthoDB" id="9816309at2"/>
<dbReference type="RefSeq" id="WP_111411371.1">
    <property type="nucleotide sequence ID" value="NZ_QKXH01000013.1"/>
</dbReference>
<dbReference type="Pfam" id="PF00072">
    <property type="entry name" value="Response_reg"/>
    <property type="match status" value="1"/>
</dbReference>
<dbReference type="InterPro" id="IPR013767">
    <property type="entry name" value="PAS_fold"/>
</dbReference>
<keyword evidence="8" id="KW-0418">Kinase</keyword>
<evidence type="ECO:0000256" key="12">
    <source>
        <dbReference type="PROSITE-ProRule" id="PRU00050"/>
    </source>
</evidence>
<dbReference type="InterPro" id="IPR001789">
    <property type="entry name" value="Sig_transdc_resp-reg_receiver"/>
</dbReference>
<dbReference type="InterPro" id="IPR000014">
    <property type="entry name" value="PAS"/>
</dbReference>
<evidence type="ECO:0000256" key="9">
    <source>
        <dbReference type="ARBA" id="ARBA00022840"/>
    </source>
</evidence>
<keyword evidence="12" id="KW-0145">Chemotaxis</keyword>
<dbReference type="CDD" id="cd16922">
    <property type="entry name" value="HATPase_EvgS-ArcB-TorS-like"/>
    <property type="match status" value="1"/>
</dbReference>
<dbReference type="Pfam" id="PF01739">
    <property type="entry name" value="CheR"/>
    <property type="match status" value="1"/>
</dbReference>
<dbReference type="GO" id="GO:0006355">
    <property type="term" value="P:regulation of DNA-templated transcription"/>
    <property type="evidence" value="ECO:0007669"/>
    <property type="project" value="InterPro"/>
</dbReference>
<dbReference type="InterPro" id="IPR000780">
    <property type="entry name" value="CheR_MeTrfase"/>
</dbReference>
<dbReference type="InterPro" id="IPR036890">
    <property type="entry name" value="HATPase_C_sf"/>
</dbReference>
<dbReference type="Gene3D" id="3.40.50.2300">
    <property type="match status" value="1"/>
</dbReference>
<feature type="active site" evidence="12">
    <location>
        <position position="84"/>
    </location>
</feature>
<evidence type="ECO:0000256" key="10">
    <source>
        <dbReference type="ARBA" id="ARBA00022989"/>
    </source>
</evidence>
<dbReference type="Pfam" id="PF00989">
    <property type="entry name" value="PAS"/>
    <property type="match status" value="1"/>
</dbReference>
<dbReference type="EC" id="2.7.13.3" evidence="3"/>
<comment type="subcellular location">
    <subcellularLocation>
        <location evidence="2">Membrane</location>
    </subcellularLocation>
</comment>
<dbReference type="InterPro" id="IPR036097">
    <property type="entry name" value="HisK_dim/P_sf"/>
</dbReference>
<feature type="coiled-coil region" evidence="14">
    <location>
        <begin position="682"/>
        <end position="776"/>
    </location>
</feature>
<dbReference type="GO" id="GO:0006935">
    <property type="term" value="P:chemotaxis"/>
    <property type="evidence" value="ECO:0007669"/>
    <property type="project" value="UniProtKB-UniRule"/>
</dbReference>
<keyword evidence="10" id="KW-1133">Transmembrane helix</keyword>
<dbReference type="GO" id="GO:0000155">
    <property type="term" value="F:phosphorelay sensor kinase activity"/>
    <property type="evidence" value="ECO:0007669"/>
    <property type="project" value="InterPro"/>
</dbReference>
<evidence type="ECO:0000313" key="20">
    <source>
        <dbReference type="Proteomes" id="UP000249177"/>
    </source>
</evidence>
<evidence type="ECO:0000259" key="16">
    <source>
        <dbReference type="PROSITE" id="PS50110"/>
    </source>
</evidence>
<comment type="catalytic activity">
    <reaction evidence="1">
        <text>ATP + protein L-histidine = ADP + protein N-phospho-L-histidine.</text>
        <dbReference type="EC" id="2.7.13.3"/>
    </reaction>
</comment>
<dbReference type="CDD" id="cd16434">
    <property type="entry name" value="CheB-CheR_fusion"/>
    <property type="match status" value="1"/>
</dbReference>
<name>A0A2W7TNN6_9FLAO</name>
<evidence type="ECO:0000259" key="17">
    <source>
        <dbReference type="PROSITE" id="PS50122"/>
    </source>
</evidence>
<keyword evidence="7" id="KW-0547">Nucleotide-binding</keyword>
<dbReference type="GO" id="GO:0005737">
    <property type="term" value="C:cytoplasm"/>
    <property type="evidence" value="ECO:0007669"/>
    <property type="project" value="InterPro"/>
</dbReference>
<dbReference type="InterPro" id="IPR005467">
    <property type="entry name" value="His_kinase_dom"/>
</dbReference>
<dbReference type="EMBL" id="QKXH01000013">
    <property type="protein sequence ID" value="PZX92073.1"/>
    <property type="molecule type" value="Genomic_DNA"/>
</dbReference>
<dbReference type="Proteomes" id="UP000249177">
    <property type="component" value="Unassembled WGS sequence"/>
</dbReference>
<feature type="domain" description="CheR-type methyltransferase" evidence="18">
    <location>
        <begin position="243"/>
        <end position="517"/>
    </location>
</feature>
<evidence type="ECO:0000256" key="14">
    <source>
        <dbReference type="SAM" id="Coils"/>
    </source>
</evidence>
<keyword evidence="12" id="KW-0378">Hydrolase</keyword>
<dbReference type="InterPro" id="IPR011006">
    <property type="entry name" value="CheY-like_superfamily"/>
</dbReference>
<dbReference type="GO" id="GO:0005524">
    <property type="term" value="F:ATP binding"/>
    <property type="evidence" value="ECO:0007669"/>
    <property type="project" value="UniProtKB-KW"/>
</dbReference>
<keyword evidence="5" id="KW-0808">Transferase</keyword>
<protein>
    <recommendedName>
        <fullName evidence="3">histidine kinase</fullName>
        <ecNumber evidence="3">2.7.13.3</ecNumber>
    </recommendedName>
</protein>
<feature type="domain" description="Response regulatory" evidence="16">
    <location>
        <begin position="1324"/>
        <end position="1439"/>
    </location>
</feature>